<dbReference type="InterPro" id="IPR006645">
    <property type="entry name" value="NGN-like_dom"/>
</dbReference>
<dbReference type="NCBIfam" id="NF033644">
    <property type="entry name" value="antiterm_UpxY"/>
    <property type="match status" value="1"/>
</dbReference>
<dbReference type="CDD" id="cd06091">
    <property type="entry name" value="KOW_NusG"/>
    <property type="match status" value="1"/>
</dbReference>
<feature type="domain" description="NusG-like N-terminal" evidence="4">
    <location>
        <begin position="7"/>
        <end position="106"/>
    </location>
</feature>
<evidence type="ECO:0000256" key="3">
    <source>
        <dbReference type="ARBA" id="ARBA00023163"/>
    </source>
</evidence>
<dbReference type="EMBL" id="CP061799">
    <property type="protein sequence ID" value="QTA80905.1"/>
    <property type="molecule type" value="Genomic_DNA"/>
</dbReference>
<keyword evidence="3" id="KW-0804">Transcription</keyword>
<dbReference type="PANTHER" id="PTHR30265:SF4">
    <property type="entry name" value="KOW MOTIF FAMILY PROTEIN, EXPRESSED"/>
    <property type="match status" value="1"/>
</dbReference>
<name>A0A975B8T9_9BACT</name>
<sequence length="171" mass="19142">MSIITLKQEWYVLHTKSRFENIVYDGLEKKSKEVFLPKIWVASKRKDRKSMLHSPLFPGYVFVKTDLDPRDHLDILKTTGAVKLIGNNNGPVPVPKQDVESLKIMVAADEEVRAGSRFLKGDRVIVLEGPLAGVIGIFVHQRGQGRIMVNIDILGQNASAVVDEDNVEKLP</sequence>
<evidence type="ECO:0000256" key="2">
    <source>
        <dbReference type="ARBA" id="ARBA00023015"/>
    </source>
</evidence>
<dbReference type="InterPro" id="IPR008991">
    <property type="entry name" value="Translation_prot_SH3-like_sf"/>
</dbReference>
<dbReference type="PANTHER" id="PTHR30265">
    <property type="entry name" value="RHO-INTERACTING TRANSCRIPTION TERMINATION FACTOR NUSG"/>
    <property type="match status" value="1"/>
</dbReference>
<reference evidence="5" key="1">
    <citation type="journal article" date="2021" name="Microb. Physiol.">
        <title>Proteogenomic Insights into the Physiology of Marine, Sulfate-Reducing, Filamentous Desulfonema limicola and Desulfonema magnum.</title>
        <authorList>
            <person name="Schnaars V."/>
            <person name="Wohlbrand L."/>
            <person name="Scheve S."/>
            <person name="Hinrichs C."/>
            <person name="Reinhardt R."/>
            <person name="Rabus R."/>
        </authorList>
    </citation>
    <scope>NUCLEOTIDE SEQUENCE</scope>
    <source>
        <strain evidence="5">5ac10</strain>
    </source>
</reference>
<dbReference type="Pfam" id="PF02357">
    <property type="entry name" value="NusG"/>
    <property type="match status" value="1"/>
</dbReference>
<dbReference type="SMART" id="SM00738">
    <property type="entry name" value="NGN"/>
    <property type="match status" value="1"/>
</dbReference>
<dbReference type="GO" id="GO:0006354">
    <property type="term" value="P:DNA-templated transcription elongation"/>
    <property type="evidence" value="ECO:0007669"/>
    <property type="project" value="InterPro"/>
</dbReference>
<dbReference type="InterPro" id="IPR036735">
    <property type="entry name" value="NGN_dom_sf"/>
</dbReference>
<gene>
    <name evidence="5" type="ORF">dnl_32220</name>
</gene>
<dbReference type="KEGG" id="dli:dnl_32220"/>
<evidence type="ECO:0000256" key="1">
    <source>
        <dbReference type="ARBA" id="ARBA00022814"/>
    </source>
</evidence>
<organism evidence="5 6">
    <name type="scientific">Desulfonema limicola</name>
    <dbReference type="NCBI Taxonomy" id="45656"/>
    <lineage>
        <taxon>Bacteria</taxon>
        <taxon>Pseudomonadati</taxon>
        <taxon>Thermodesulfobacteriota</taxon>
        <taxon>Desulfobacteria</taxon>
        <taxon>Desulfobacterales</taxon>
        <taxon>Desulfococcaceae</taxon>
        <taxon>Desulfonema</taxon>
    </lineage>
</organism>
<dbReference type="GO" id="GO:0031564">
    <property type="term" value="P:transcription antitermination"/>
    <property type="evidence" value="ECO:0007669"/>
    <property type="project" value="UniProtKB-KW"/>
</dbReference>
<proteinExistence type="predicted"/>
<dbReference type="Proteomes" id="UP000663720">
    <property type="component" value="Chromosome"/>
</dbReference>
<keyword evidence="1" id="KW-0889">Transcription antitermination</keyword>
<evidence type="ECO:0000313" key="5">
    <source>
        <dbReference type="EMBL" id="QTA80905.1"/>
    </source>
</evidence>
<protein>
    <submittedName>
        <fullName evidence="5">Transcription termination/antitermination family protein</fullName>
    </submittedName>
</protein>
<dbReference type="AlphaFoldDB" id="A0A975B8T9"/>
<dbReference type="RefSeq" id="WP_207692463.1">
    <property type="nucleotide sequence ID" value="NZ_CP061799.1"/>
</dbReference>
<dbReference type="CDD" id="cd09893">
    <property type="entry name" value="NGN_SP_TaA"/>
    <property type="match status" value="1"/>
</dbReference>
<dbReference type="SUPFAM" id="SSF50104">
    <property type="entry name" value="Translation proteins SH3-like domain"/>
    <property type="match status" value="1"/>
</dbReference>
<evidence type="ECO:0000313" key="6">
    <source>
        <dbReference type="Proteomes" id="UP000663720"/>
    </source>
</evidence>
<keyword evidence="6" id="KW-1185">Reference proteome</keyword>
<dbReference type="Gene3D" id="3.30.70.940">
    <property type="entry name" value="NusG, N-terminal domain"/>
    <property type="match status" value="1"/>
</dbReference>
<dbReference type="InterPro" id="IPR043425">
    <property type="entry name" value="NusG-like"/>
</dbReference>
<dbReference type="SUPFAM" id="SSF82679">
    <property type="entry name" value="N-utilization substance G protein NusG, N-terminal domain"/>
    <property type="match status" value="1"/>
</dbReference>
<keyword evidence="2" id="KW-0805">Transcription regulation</keyword>
<accession>A0A975B8T9</accession>
<evidence type="ECO:0000259" key="4">
    <source>
        <dbReference type="SMART" id="SM00738"/>
    </source>
</evidence>